<gene>
    <name evidence="4" type="primary">Vigan.08G119600</name>
    <name evidence="4" type="ORF">VIGAN_08119600</name>
</gene>
<organism evidence="4 5">
    <name type="scientific">Vigna angularis var. angularis</name>
    <dbReference type="NCBI Taxonomy" id="157739"/>
    <lineage>
        <taxon>Eukaryota</taxon>
        <taxon>Viridiplantae</taxon>
        <taxon>Streptophyta</taxon>
        <taxon>Embryophyta</taxon>
        <taxon>Tracheophyta</taxon>
        <taxon>Spermatophyta</taxon>
        <taxon>Magnoliopsida</taxon>
        <taxon>eudicotyledons</taxon>
        <taxon>Gunneridae</taxon>
        <taxon>Pentapetalae</taxon>
        <taxon>rosids</taxon>
        <taxon>fabids</taxon>
        <taxon>Fabales</taxon>
        <taxon>Fabaceae</taxon>
        <taxon>Papilionoideae</taxon>
        <taxon>50 kb inversion clade</taxon>
        <taxon>NPAAA clade</taxon>
        <taxon>indigoferoid/millettioid clade</taxon>
        <taxon>Phaseoleae</taxon>
        <taxon>Vigna</taxon>
    </lineage>
</organism>
<dbReference type="InterPro" id="IPR015914">
    <property type="entry name" value="PAPs_N"/>
</dbReference>
<dbReference type="SUPFAM" id="SSF49363">
    <property type="entry name" value="Purple acid phosphatase, N-terminal domain"/>
    <property type="match status" value="1"/>
</dbReference>
<dbReference type="GO" id="GO:0003993">
    <property type="term" value="F:acid phosphatase activity"/>
    <property type="evidence" value="ECO:0007669"/>
    <property type="project" value="InterPro"/>
</dbReference>
<dbReference type="AlphaFoldDB" id="A0A0S3SNZ1"/>
<evidence type="ECO:0000256" key="1">
    <source>
        <dbReference type="ARBA" id="ARBA00022729"/>
    </source>
</evidence>
<evidence type="ECO:0000256" key="2">
    <source>
        <dbReference type="SAM" id="MobiDB-lite"/>
    </source>
</evidence>
<proteinExistence type="predicted"/>
<reference evidence="4 5" key="1">
    <citation type="journal article" date="2015" name="Sci. Rep.">
        <title>The power of single molecule real-time sequencing technology in the de novo assembly of a eukaryotic genome.</title>
        <authorList>
            <person name="Sakai H."/>
            <person name="Naito K."/>
            <person name="Ogiso-Tanaka E."/>
            <person name="Takahashi Y."/>
            <person name="Iseki K."/>
            <person name="Muto C."/>
            <person name="Satou K."/>
            <person name="Teruya K."/>
            <person name="Shiroma A."/>
            <person name="Shimoji M."/>
            <person name="Hirano T."/>
            <person name="Itoh T."/>
            <person name="Kaga A."/>
            <person name="Tomooka N."/>
        </authorList>
    </citation>
    <scope>NUCLEOTIDE SEQUENCE [LARGE SCALE GENOMIC DNA]</scope>
    <source>
        <strain evidence="5">cv. Shumari</strain>
    </source>
</reference>
<dbReference type="Gene3D" id="2.60.40.380">
    <property type="entry name" value="Purple acid phosphatase-like, N-terminal"/>
    <property type="match status" value="1"/>
</dbReference>
<name>A0A0S3SNZ1_PHAAN</name>
<dbReference type="InterPro" id="IPR039331">
    <property type="entry name" value="PAPs-like"/>
</dbReference>
<evidence type="ECO:0000313" key="4">
    <source>
        <dbReference type="EMBL" id="BAT94582.1"/>
    </source>
</evidence>
<dbReference type="InterPro" id="IPR008963">
    <property type="entry name" value="Purple_acid_Pase-like_N"/>
</dbReference>
<evidence type="ECO:0000259" key="3">
    <source>
        <dbReference type="Pfam" id="PF16656"/>
    </source>
</evidence>
<feature type="region of interest" description="Disordered" evidence="2">
    <location>
        <begin position="100"/>
        <end position="123"/>
    </location>
</feature>
<accession>A0A0S3SNZ1</accession>
<dbReference type="GO" id="GO:0046872">
    <property type="term" value="F:metal ion binding"/>
    <property type="evidence" value="ECO:0007669"/>
    <property type="project" value="InterPro"/>
</dbReference>
<evidence type="ECO:0000313" key="5">
    <source>
        <dbReference type="Proteomes" id="UP000291084"/>
    </source>
</evidence>
<feature type="domain" description="Purple acid phosphatase N-terminal" evidence="3">
    <location>
        <begin position="1"/>
        <end position="76"/>
    </location>
</feature>
<feature type="region of interest" description="Disordered" evidence="2">
    <location>
        <begin position="1"/>
        <end position="23"/>
    </location>
</feature>
<dbReference type="PANTHER" id="PTHR22953:SF153">
    <property type="entry name" value="PURPLE ACID PHOSPHATASE"/>
    <property type="match status" value="1"/>
</dbReference>
<keyword evidence="5" id="KW-1185">Reference proteome</keyword>
<protein>
    <recommendedName>
        <fullName evidence="3">Purple acid phosphatase N-terminal domain-containing protein</fullName>
    </recommendedName>
</protein>
<dbReference type="PANTHER" id="PTHR22953">
    <property type="entry name" value="ACID PHOSPHATASE RELATED"/>
    <property type="match status" value="1"/>
</dbReference>
<dbReference type="Proteomes" id="UP000291084">
    <property type="component" value="Chromosome 8"/>
</dbReference>
<sequence>MRISWITDSPTSPKVSYGPSPSANALSVTGTTSSYRYLFYKSGEIHDVVIGPLNPNTVYYYRLGDPPSSLTYNFKTPPSQLPIKFAVVDIMSLPPPRKTSYVLSSRKRDPRSGGSGHGLTAAQSRMVTDPPVMVVVAQPAPMVNLESSEAAVVPPTVTPLMECH</sequence>
<dbReference type="EMBL" id="AP015041">
    <property type="protein sequence ID" value="BAT94582.1"/>
    <property type="molecule type" value="Genomic_DNA"/>
</dbReference>
<keyword evidence="1" id="KW-0732">Signal</keyword>
<dbReference type="Pfam" id="PF16656">
    <property type="entry name" value="Pur_ac_phosph_N"/>
    <property type="match status" value="1"/>
</dbReference>